<keyword evidence="13 16" id="KW-0173">Coenzyme A biosynthesis</keyword>
<evidence type="ECO:0000256" key="6">
    <source>
        <dbReference type="ARBA" id="ARBA00012102"/>
    </source>
</evidence>
<evidence type="ECO:0000256" key="15">
    <source>
        <dbReference type="ARBA" id="ARBA00040883"/>
    </source>
</evidence>
<evidence type="ECO:0000256" key="12">
    <source>
        <dbReference type="ARBA" id="ARBA00022958"/>
    </source>
</evidence>
<dbReference type="GO" id="GO:0004594">
    <property type="term" value="F:pantothenate kinase activity"/>
    <property type="evidence" value="ECO:0007669"/>
    <property type="project" value="UniProtKB-UniRule"/>
</dbReference>
<dbReference type="HAMAP" id="MF_01274">
    <property type="entry name" value="Pantothen_kinase_3"/>
    <property type="match status" value="1"/>
</dbReference>
<dbReference type="NCBIfam" id="NF009855">
    <property type="entry name" value="PRK13321.1"/>
    <property type="match status" value="1"/>
</dbReference>
<dbReference type="NCBIfam" id="NF009847">
    <property type="entry name" value="PRK13318.1-5"/>
    <property type="match status" value="1"/>
</dbReference>
<comment type="subcellular location">
    <subcellularLocation>
        <location evidence="3 16">Cytoplasm</location>
    </subcellularLocation>
</comment>
<dbReference type="CDD" id="cd24015">
    <property type="entry name" value="ASKHA_NBD_PanK-III"/>
    <property type="match status" value="1"/>
</dbReference>
<dbReference type="Gene3D" id="3.30.420.40">
    <property type="match status" value="2"/>
</dbReference>
<feature type="binding site" evidence="16">
    <location>
        <position position="100"/>
    </location>
    <ligand>
        <name>substrate</name>
    </ligand>
</feature>
<dbReference type="PANTHER" id="PTHR34265">
    <property type="entry name" value="TYPE III PANTOTHENATE KINASE"/>
    <property type="match status" value="1"/>
</dbReference>
<dbReference type="EC" id="2.7.1.33" evidence="6 16"/>
<dbReference type="GO" id="GO:0015937">
    <property type="term" value="P:coenzyme A biosynthetic process"/>
    <property type="evidence" value="ECO:0007669"/>
    <property type="project" value="UniProtKB-UniRule"/>
</dbReference>
<feature type="active site" description="Proton acceptor" evidence="16">
    <location>
        <position position="109"/>
    </location>
</feature>
<keyword evidence="10 16" id="KW-0418">Kinase</keyword>
<keyword evidence="7 16" id="KW-0963">Cytoplasm</keyword>
<dbReference type="NCBIfam" id="NF009848">
    <property type="entry name" value="PRK13318.1-6"/>
    <property type="match status" value="1"/>
</dbReference>
<evidence type="ECO:0000256" key="10">
    <source>
        <dbReference type="ARBA" id="ARBA00022777"/>
    </source>
</evidence>
<feature type="binding site" evidence="16">
    <location>
        <begin position="6"/>
        <end position="13"/>
    </location>
    <ligand>
        <name>ATP</name>
        <dbReference type="ChEBI" id="CHEBI:30616"/>
    </ligand>
</feature>
<keyword evidence="8 16" id="KW-0808">Transferase</keyword>
<keyword evidence="12 16" id="KW-0630">Potassium</keyword>
<accession>A0A1M4PS68</accession>
<comment type="cofactor">
    <cofactor evidence="2">
        <name>K(+)</name>
        <dbReference type="ChEBI" id="CHEBI:29103"/>
    </cofactor>
</comment>
<evidence type="ECO:0000256" key="11">
    <source>
        <dbReference type="ARBA" id="ARBA00022840"/>
    </source>
</evidence>
<evidence type="ECO:0000256" key="9">
    <source>
        <dbReference type="ARBA" id="ARBA00022741"/>
    </source>
</evidence>
<dbReference type="InterPro" id="IPR043129">
    <property type="entry name" value="ATPase_NBD"/>
</dbReference>
<dbReference type="GO" id="GO:0005737">
    <property type="term" value="C:cytoplasm"/>
    <property type="evidence" value="ECO:0007669"/>
    <property type="project" value="UniProtKB-SubCell"/>
</dbReference>
<dbReference type="SUPFAM" id="SSF53067">
    <property type="entry name" value="Actin-like ATPase domain"/>
    <property type="match status" value="2"/>
</dbReference>
<feature type="binding site" evidence="16">
    <location>
        <position position="129"/>
    </location>
    <ligand>
        <name>K(+)</name>
        <dbReference type="ChEBI" id="CHEBI:29103"/>
    </ligand>
</feature>
<dbReference type="RefSeq" id="WP_109840718.1">
    <property type="nucleotide sequence ID" value="NZ_LT669839.1"/>
</dbReference>
<dbReference type="InterPro" id="IPR004619">
    <property type="entry name" value="Type_III_PanK"/>
</dbReference>
<proteinExistence type="inferred from homology"/>
<evidence type="ECO:0000256" key="5">
    <source>
        <dbReference type="ARBA" id="ARBA00011738"/>
    </source>
</evidence>
<evidence type="ECO:0000256" key="7">
    <source>
        <dbReference type="ARBA" id="ARBA00022490"/>
    </source>
</evidence>
<comment type="function">
    <text evidence="16">Catalyzes the phosphorylation of pantothenate (Pan), the first step in CoA biosynthesis.</text>
</comment>
<sequence length="281" mass="31140">MLLVVDVGNTNIVLGVYKDDKLLYDWRIATYKDKTSDEYGLLFEQIFKYHGLCPRDVEDVIISSVVPTLMHTLSAMSIKYFNSEPIIVGPGVKTGMNIKYDNPREVGADRIVNAVAGYEKYGGPLIIVDFGTAITFCAISKDGEYLGGAITPGIKISSEALFLRTAKLPKVEISKPKFVIAKNTINSIQSGLVYGYIGLVDYIIERMIEELREEGEVKTVVGTGGFSSLIASESKYINKIDKLLTLEGLRIIYGLCLQYVSSLKATFSNNYKGDDHEDWKS</sequence>
<feature type="binding site" evidence="16">
    <location>
        <position position="132"/>
    </location>
    <ligand>
        <name>ATP</name>
        <dbReference type="ChEBI" id="CHEBI:30616"/>
    </ligand>
</feature>
<evidence type="ECO:0000313" key="17">
    <source>
        <dbReference type="EMBL" id="SHD78365.1"/>
    </source>
</evidence>
<dbReference type="Proteomes" id="UP000245423">
    <property type="component" value="Chromosome 1"/>
</dbReference>
<comment type="subunit">
    <text evidence="5 16">Homodimer.</text>
</comment>
<dbReference type="GO" id="GO:0005524">
    <property type="term" value="F:ATP binding"/>
    <property type="evidence" value="ECO:0007669"/>
    <property type="project" value="UniProtKB-UniRule"/>
</dbReference>
<feature type="binding site" evidence="16">
    <location>
        <position position="184"/>
    </location>
    <ligand>
        <name>substrate</name>
    </ligand>
</feature>
<evidence type="ECO:0000256" key="1">
    <source>
        <dbReference type="ARBA" id="ARBA00001206"/>
    </source>
</evidence>
<organism evidence="17 18">
    <name type="scientific">[Clostridium] ultunense Esp</name>
    <dbReference type="NCBI Taxonomy" id="1288971"/>
    <lineage>
        <taxon>Bacteria</taxon>
        <taxon>Bacillati</taxon>
        <taxon>Bacillota</taxon>
        <taxon>Tissierellia</taxon>
        <taxon>Tissierellales</taxon>
        <taxon>Tepidimicrobiaceae</taxon>
        <taxon>Schnuerera</taxon>
    </lineage>
</organism>
<keyword evidence="16" id="KW-0479">Metal-binding</keyword>
<evidence type="ECO:0000256" key="8">
    <source>
        <dbReference type="ARBA" id="ARBA00022679"/>
    </source>
</evidence>
<keyword evidence="11 16" id="KW-0067">ATP-binding</keyword>
<comment type="catalytic activity">
    <reaction evidence="1 16">
        <text>(R)-pantothenate + ATP = (R)-4'-phosphopantothenate + ADP + H(+)</text>
        <dbReference type="Rhea" id="RHEA:16373"/>
        <dbReference type="ChEBI" id="CHEBI:10986"/>
        <dbReference type="ChEBI" id="CHEBI:15378"/>
        <dbReference type="ChEBI" id="CHEBI:29032"/>
        <dbReference type="ChEBI" id="CHEBI:30616"/>
        <dbReference type="ChEBI" id="CHEBI:456216"/>
        <dbReference type="EC" id="2.7.1.33"/>
    </reaction>
</comment>
<name>A0A1M4PS68_9FIRM</name>
<reference evidence="17 18" key="1">
    <citation type="submission" date="2016-11" db="EMBL/GenBank/DDBJ databases">
        <authorList>
            <person name="Manzoor S."/>
        </authorList>
    </citation>
    <scope>NUCLEOTIDE SEQUENCE [LARGE SCALE GENOMIC DNA]</scope>
    <source>
        <strain evidence="17">Clostridium ultunense strain Esp</strain>
    </source>
</reference>
<dbReference type="NCBIfam" id="TIGR00671">
    <property type="entry name" value="baf"/>
    <property type="match status" value="1"/>
</dbReference>
<dbReference type="AlphaFoldDB" id="A0A1M4PS68"/>
<comment type="similarity">
    <text evidence="14 16">Belongs to the type III pantothenate kinase family.</text>
</comment>
<comment type="cofactor">
    <cofactor evidence="16">
        <name>NH4(+)</name>
        <dbReference type="ChEBI" id="CHEBI:28938"/>
    </cofactor>
    <cofactor evidence="16">
        <name>K(+)</name>
        <dbReference type="ChEBI" id="CHEBI:29103"/>
    </cofactor>
    <text evidence="16">A monovalent cation. Ammonium or potassium.</text>
</comment>
<evidence type="ECO:0000256" key="3">
    <source>
        <dbReference type="ARBA" id="ARBA00004496"/>
    </source>
</evidence>
<dbReference type="OrthoDB" id="9804707at2"/>
<evidence type="ECO:0000256" key="14">
    <source>
        <dbReference type="ARBA" id="ARBA00038036"/>
    </source>
</evidence>
<dbReference type="Pfam" id="PF03309">
    <property type="entry name" value="Pan_kinase"/>
    <property type="match status" value="1"/>
</dbReference>
<keyword evidence="9 16" id="KW-0547">Nucleotide-binding</keyword>
<keyword evidence="18" id="KW-1185">Reference proteome</keyword>
<evidence type="ECO:0000256" key="16">
    <source>
        <dbReference type="HAMAP-Rule" id="MF_01274"/>
    </source>
</evidence>
<evidence type="ECO:0000256" key="2">
    <source>
        <dbReference type="ARBA" id="ARBA00001958"/>
    </source>
</evidence>
<protein>
    <recommendedName>
        <fullName evidence="15 16">Type III pantothenate kinase</fullName>
        <ecNumber evidence="6 16">2.7.1.33</ecNumber>
    </recommendedName>
    <alternativeName>
        <fullName evidence="16">PanK-III</fullName>
    </alternativeName>
    <alternativeName>
        <fullName evidence="16">Pantothenic acid kinase</fullName>
    </alternativeName>
</protein>
<evidence type="ECO:0000256" key="13">
    <source>
        <dbReference type="ARBA" id="ARBA00022993"/>
    </source>
</evidence>
<dbReference type="PANTHER" id="PTHR34265:SF1">
    <property type="entry name" value="TYPE III PANTOTHENATE KINASE"/>
    <property type="match status" value="1"/>
</dbReference>
<evidence type="ECO:0000313" key="18">
    <source>
        <dbReference type="Proteomes" id="UP000245423"/>
    </source>
</evidence>
<dbReference type="GO" id="GO:0046872">
    <property type="term" value="F:metal ion binding"/>
    <property type="evidence" value="ECO:0007669"/>
    <property type="project" value="UniProtKB-KW"/>
</dbReference>
<comment type="pathway">
    <text evidence="4 16">Cofactor biosynthesis; coenzyme A biosynthesis; CoA from (R)-pantothenate: step 1/5.</text>
</comment>
<dbReference type="EMBL" id="LT669839">
    <property type="protein sequence ID" value="SHD78365.1"/>
    <property type="molecule type" value="Genomic_DNA"/>
</dbReference>
<feature type="binding site" evidence="16">
    <location>
        <begin position="107"/>
        <end position="110"/>
    </location>
    <ligand>
        <name>substrate</name>
    </ligand>
</feature>
<evidence type="ECO:0000256" key="4">
    <source>
        <dbReference type="ARBA" id="ARBA00005225"/>
    </source>
</evidence>
<dbReference type="UniPathway" id="UPA00241">
    <property type="reaction ID" value="UER00352"/>
</dbReference>
<gene>
    <name evidence="16 17" type="primary">coaX</name>
    <name evidence="17" type="ORF">CUESP1_3037</name>
</gene>